<reference evidence="2 3" key="1">
    <citation type="submission" date="2020-05" db="EMBL/GenBank/DDBJ databases">
        <title>Identification and distribution of gene clusters putatively required for synthesis of sphingolipid metabolism inhibitors in phylogenetically diverse species of the filamentous fungus Fusarium.</title>
        <authorList>
            <person name="Kim H.-S."/>
            <person name="Busman M."/>
            <person name="Brown D.W."/>
            <person name="Divon H."/>
            <person name="Uhlig S."/>
            <person name="Proctor R.H."/>
        </authorList>
    </citation>
    <scope>NUCLEOTIDE SEQUENCE [LARGE SCALE GENOMIC DNA]</scope>
    <source>
        <strain evidence="2 3">NRRL 36939</strain>
    </source>
</reference>
<name>A0A8H5P980_9HYPO</name>
<gene>
    <name evidence="2" type="ORF">FPCIR_5710</name>
</gene>
<feature type="chain" id="PRO_5034349643" evidence="1">
    <location>
        <begin position="20"/>
        <end position="239"/>
    </location>
</feature>
<dbReference type="OrthoDB" id="5102063at2759"/>
<dbReference type="AlphaFoldDB" id="A0A8H5P980"/>
<accession>A0A8H5P980</accession>
<dbReference type="InterPro" id="IPR036556">
    <property type="entry name" value="PAD_central_sf"/>
</dbReference>
<proteinExistence type="predicted"/>
<sequence length="239" mass="26710">MRSLHFLALALCGIPLALAQGCCGGCGDCCRGPRFRPDIRADTNRDGQVDLQGFSDKSDKTEWNETYGAIFLPNIGDTVKRCLFKPESISDERLDDCRDASDNTLRSPEYLTTLKTVPEPDLFGNAIGTVTVADAVQRKFVRIFQKKGEDWVYIDNDHTFDLPELQAGLDLGIDARDTRYPESWDGSVTVCFTIEVRGTETSDLPIEASDEVMLRIPPELTHHHLHTVEQDLTQEFSSP</sequence>
<organism evidence="2 3">
    <name type="scientific">Fusarium pseudocircinatum</name>
    <dbReference type="NCBI Taxonomy" id="56676"/>
    <lineage>
        <taxon>Eukaryota</taxon>
        <taxon>Fungi</taxon>
        <taxon>Dikarya</taxon>
        <taxon>Ascomycota</taxon>
        <taxon>Pezizomycotina</taxon>
        <taxon>Sordariomycetes</taxon>
        <taxon>Hypocreomycetidae</taxon>
        <taxon>Hypocreales</taxon>
        <taxon>Nectriaceae</taxon>
        <taxon>Fusarium</taxon>
        <taxon>Fusarium fujikuroi species complex</taxon>
    </lineage>
</organism>
<feature type="signal peptide" evidence="1">
    <location>
        <begin position="1"/>
        <end position="19"/>
    </location>
</feature>
<evidence type="ECO:0000256" key="1">
    <source>
        <dbReference type="SAM" id="SignalP"/>
    </source>
</evidence>
<dbReference type="Gene3D" id="2.60.40.1700">
    <property type="entry name" value="Protein-arginine deiminase, central domain"/>
    <property type="match status" value="1"/>
</dbReference>
<evidence type="ECO:0000313" key="3">
    <source>
        <dbReference type="Proteomes" id="UP000546213"/>
    </source>
</evidence>
<dbReference type="SUPFAM" id="SSF110083">
    <property type="entry name" value="Peptidylarginine deiminase Pad4, middle domain"/>
    <property type="match status" value="1"/>
</dbReference>
<keyword evidence="1" id="KW-0732">Signal</keyword>
<dbReference type="EMBL" id="JAAOAS010000120">
    <property type="protein sequence ID" value="KAF5592389.1"/>
    <property type="molecule type" value="Genomic_DNA"/>
</dbReference>
<protein>
    <submittedName>
        <fullName evidence="2">Arginine deiminase type-3</fullName>
    </submittedName>
</protein>
<comment type="caution">
    <text evidence="2">The sequence shown here is derived from an EMBL/GenBank/DDBJ whole genome shotgun (WGS) entry which is preliminary data.</text>
</comment>
<keyword evidence="3" id="KW-1185">Reference proteome</keyword>
<dbReference type="GO" id="GO:0005509">
    <property type="term" value="F:calcium ion binding"/>
    <property type="evidence" value="ECO:0007669"/>
    <property type="project" value="InterPro"/>
</dbReference>
<dbReference type="PROSITE" id="PS51257">
    <property type="entry name" value="PROKAR_LIPOPROTEIN"/>
    <property type="match status" value="1"/>
</dbReference>
<dbReference type="Proteomes" id="UP000546213">
    <property type="component" value="Unassembled WGS sequence"/>
</dbReference>
<dbReference type="GO" id="GO:0005737">
    <property type="term" value="C:cytoplasm"/>
    <property type="evidence" value="ECO:0007669"/>
    <property type="project" value="InterPro"/>
</dbReference>
<evidence type="ECO:0000313" key="2">
    <source>
        <dbReference type="EMBL" id="KAF5592389.1"/>
    </source>
</evidence>